<keyword evidence="2" id="KW-1185">Reference proteome</keyword>
<proteinExistence type="predicted"/>
<protein>
    <recommendedName>
        <fullName evidence="3">C6 transcription factor</fullName>
    </recommendedName>
</protein>
<gene>
    <name evidence="1" type="ORF">ACHE_20809A</name>
</gene>
<dbReference type="KEGG" id="ache:ACHE_20809A"/>
<dbReference type="AlphaFoldDB" id="A0A7R7VIJ8"/>
<accession>A0A7R7VIJ8</accession>
<dbReference type="Proteomes" id="UP000637239">
    <property type="component" value="Chromosome 2"/>
</dbReference>
<evidence type="ECO:0008006" key="3">
    <source>
        <dbReference type="Google" id="ProtNLM"/>
    </source>
</evidence>
<evidence type="ECO:0000313" key="1">
    <source>
        <dbReference type="EMBL" id="BCR85351.1"/>
    </source>
</evidence>
<sequence>MNITYYPVTTPFSAHASSFARLCQSAMFIGRASACRSSSQTALMHQIGAVTSLTEDLCTFSSILADEMTSSTLDRYLRLLAPQCLTWSALFLLLDNYCCPEKFSDEPGYMPSAGTKGPDELATQTQAMLVVRNISDQAHEKTKEVMDIISSQPSIDHVGSISPFSLDALYCSMVTFQWIYRECGDEIAHVRLTAIEACMRRLSERWRLAFEYLALGEVYRNVGNI</sequence>
<name>A0A7R7VIJ8_ASPCH</name>
<dbReference type="RefSeq" id="XP_043133873.1">
    <property type="nucleotide sequence ID" value="XM_043285153.1"/>
</dbReference>
<dbReference type="GeneID" id="66979710"/>
<reference evidence="1" key="2">
    <citation type="submission" date="2021-02" db="EMBL/GenBank/DDBJ databases">
        <title>Aspergillus chevalieri M1 genome sequence.</title>
        <authorList>
            <person name="Kadooka C."/>
            <person name="Mori K."/>
            <person name="Futagami T."/>
        </authorList>
    </citation>
    <scope>NUCLEOTIDE SEQUENCE</scope>
    <source>
        <strain evidence="1">M1</strain>
    </source>
</reference>
<dbReference type="EMBL" id="AP024417">
    <property type="protein sequence ID" value="BCR85351.1"/>
    <property type="molecule type" value="Genomic_DNA"/>
</dbReference>
<reference evidence="1" key="1">
    <citation type="submission" date="2021-01" db="EMBL/GenBank/DDBJ databases">
        <authorList>
            <consortium name="Aspergillus chevalieri M1 genome sequencing consortium"/>
            <person name="Kazuki M."/>
            <person name="Futagami T."/>
        </authorList>
    </citation>
    <scope>NUCLEOTIDE SEQUENCE</scope>
    <source>
        <strain evidence="1">M1</strain>
    </source>
</reference>
<organism evidence="1 2">
    <name type="scientific">Aspergillus chevalieri</name>
    <name type="common">Eurotium chevalieri</name>
    <dbReference type="NCBI Taxonomy" id="182096"/>
    <lineage>
        <taxon>Eukaryota</taxon>
        <taxon>Fungi</taxon>
        <taxon>Dikarya</taxon>
        <taxon>Ascomycota</taxon>
        <taxon>Pezizomycotina</taxon>
        <taxon>Eurotiomycetes</taxon>
        <taxon>Eurotiomycetidae</taxon>
        <taxon>Eurotiales</taxon>
        <taxon>Aspergillaceae</taxon>
        <taxon>Aspergillus</taxon>
        <taxon>Aspergillus subgen. Aspergillus</taxon>
    </lineage>
</organism>
<evidence type="ECO:0000313" key="2">
    <source>
        <dbReference type="Proteomes" id="UP000637239"/>
    </source>
</evidence>